<dbReference type="PROSITE" id="PS51078">
    <property type="entry name" value="ICLR_ED"/>
    <property type="match status" value="1"/>
</dbReference>
<evidence type="ECO:0000313" key="7">
    <source>
        <dbReference type="Proteomes" id="UP000023785"/>
    </source>
</evidence>
<dbReference type="GO" id="GO:0045892">
    <property type="term" value="P:negative regulation of DNA-templated transcription"/>
    <property type="evidence" value="ECO:0007669"/>
    <property type="project" value="TreeGrafter"/>
</dbReference>
<evidence type="ECO:0000256" key="2">
    <source>
        <dbReference type="ARBA" id="ARBA00023125"/>
    </source>
</evidence>
<dbReference type="Pfam" id="PF09339">
    <property type="entry name" value="HTH_IclR"/>
    <property type="match status" value="1"/>
</dbReference>
<organism evidence="6 7">
    <name type="scientific">Acinetobacter nectaris CIP 110549</name>
    <dbReference type="NCBI Taxonomy" id="1392540"/>
    <lineage>
        <taxon>Bacteria</taxon>
        <taxon>Pseudomonadati</taxon>
        <taxon>Pseudomonadota</taxon>
        <taxon>Gammaproteobacteria</taxon>
        <taxon>Moraxellales</taxon>
        <taxon>Moraxellaceae</taxon>
        <taxon>Acinetobacter</taxon>
    </lineage>
</organism>
<evidence type="ECO:0000259" key="5">
    <source>
        <dbReference type="PROSITE" id="PS51078"/>
    </source>
</evidence>
<reference evidence="6 7" key="1">
    <citation type="submission" date="2013-10" db="EMBL/GenBank/DDBJ databases">
        <title>The Genome Sequence of Acinetobacter nectaris CIP 110549.</title>
        <authorList>
            <consortium name="The Broad Institute Genomics Platform"/>
            <consortium name="The Broad Institute Genome Sequencing Center for Infectious Disease"/>
            <person name="Cerqueira G."/>
            <person name="Feldgarden M."/>
            <person name="Courvalin P."/>
            <person name="Grillot-Courvalin C."/>
            <person name="Clermont D."/>
            <person name="Rocha E."/>
            <person name="Yoon E.-J."/>
            <person name="Nemec A."/>
            <person name="Young S.K."/>
            <person name="Zeng Q."/>
            <person name="Gargeya S."/>
            <person name="Fitzgerald M."/>
            <person name="Abouelleil A."/>
            <person name="Alvarado L."/>
            <person name="Berlin A.M."/>
            <person name="Chapman S.B."/>
            <person name="Gainer-Dewar J."/>
            <person name="Goldberg J."/>
            <person name="Gnerre S."/>
            <person name="Griggs A."/>
            <person name="Gujja S."/>
            <person name="Hansen M."/>
            <person name="Howarth C."/>
            <person name="Imamovic A."/>
            <person name="Ireland A."/>
            <person name="Larimer J."/>
            <person name="McCowan C."/>
            <person name="Murphy C."/>
            <person name="Pearson M."/>
            <person name="Poon T.W."/>
            <person name="Priest M."/>
            <person name="Roberts A."/>
            <person name="Saif S."/>
            <person name="Shea T."/>
            <person name="Sykes S."/>
            <person name="Wortman J."/>
            <person name="Nusbaum C."/>
            <person name="Birren B."/>
        </authorList>
    </citation>
    <scope>NUCLEOTIDE SEQUENCE [LARGE SCALE GENOMIC DNA]</scope>
    <source>
        <strain evidence="6 7">CIP 110549</strain>
    </source>
</reference>
<dbReference type="SUPFAM" id="SSF55781">
    <property type="entry name" value="GAF domain-like"/>
    <property type="match status" value="1"/>
</dbReference>
<dbReference type="InterPro" id="IPR029016">
    <property type="entry name" value="GAF-like_dom_sf"/>
</dbReference>
<dbReference type="InterPro" id="IPR050707">
    <property type="entry name" value="HTH_MetabolicPath_Reg"/>
</dbReference>
<evidence type="ECO:0000259" key="4">
    <source>
        <dbReference type="PROSITE" id="PS51077"/>
    </source>
</evidence>
<sequence length="236" mass="26782">MSNENKVLKTVERTFFVLELLSASNREMSLDELSLLLSVNKTTLHALLNTLVILGYVINNKGNYSPNIRLSLLAGRKNGYYDDLIQKFRPKIEKIADLSGNTCLIAIKSGSHHYVILDYIEKEYKLKDNKKRSPFVSMVSSATGNIFLAYDKKLLSSMRKGNYITPIIEDKIKKIQEKGYALDIREVDASISCVAFPIFDKNKFSAVVTVVTTDNYINESICINVKKFLNQDTMDF</sequence>
<keyword evidence="2" id="KW-0238">DNA-binding</keyword>
<dbReference type="EMBL" id="AYER01000010">
    <property type="protein sequence ID" value="ESK37293.1"/>
    <property type="molecule type" value="Genomic_DNA"/>
</dbReference>
<dbReference type="InterPro" id="IPR036390">
    <property type="entry name" value="WH_DNA-bd_sf"/>
</dbReference>
<dbReference type="STRING" id="1392540.P256_02348"/>
<evidence type="ECO:0000256" key="1">
    <source>
        <dbReference type="ARBA" id="ARBA00023015"/>
    </source>
</evidence>
<keyword evidence="1" id="KW-0805">Transcription regulation</keyword>
<dbReference type="PATRIC" id="fig|1392540.3.peg.2267"/>
<dbReference type="GO" id="GO:0003677">
    <property type="term" value="F:DNA binding"/>
    <property type="evidence" value="ECO:0007669"/>
    <property type="project" value="UniProtKB-KW"/>
</dbReference>
<dbReference type="GO" id="GO:0003700">
    <property type="term" value="F:DNA-binding transcription factor activity"/>
    <property type="evidence" value="ECO:0007669"/>
    <property type="project" value="TreeGrafter"/>
</dbReference>
<dbReference type="OrthoDB" id="9807558at2"/>
<proteinExistence type="predicted"/>
<dbReference type="Gene3D" id="3.30.450.40">
    <property type="match status" value="1"/>
</dbReference>
<name>V2T4I1_9GAMM</name>
<dbReference type="Proteomes" id="UP000023785">
    <property type="component" value="Unassembled WGS sequence"/>
</dbReference>
<dbReference type="RefSeq" id="WP_023273958.1">
    <property type="nucleotide sequence ID" value="NZ_KI530736.1"/>
</dbReference>
<evidence type="ECO:0008006" key="8">
    <source>
        <dbReference type="Google" id="ProtNLM"/>
    </source>
</evidence>
<evidence type="ECO:0000313" key="6">
    <source>
        <dbReference type="EMBL" id="ESK37293.1"/>
    </source>
</evidence>
<dbReference type="eggNOG" id="COG1414">
    <property type="taxonomic scope" value="Bacteria"/>
</dbReference>
<dbReference type="PANTHER" id="PTHR30136:SF35">
    <property type="entry name" value="HTH-TYPE TRANSCRIPTIONAL REGULATOR RV1719"/>
    <property type="match status" value="1"/>
</dbReference>
<dbReference type="AlphaFoldDB" id="V2T4I1"/>
<dbReference type="HOGENOM" id="CLU_062618_5_5_6"/>
<protein>
    <recommendedName>
        <fullName evidence="8">HTH iclR-type domain-containing protein</fullName>
    </recommendedName>
</protein>
<gene>
    <name evidence="6" type="ORF">P256_02348</name>
</gene>
<dbReference type="InterPro" id="IPR005471">
    <property type="entry name" value="Tscrpt_reg_IclR_N"/>
</dbReference>
<evidence type="ECO:0000256" key="3">
    <source>
        <dbReference type="ARBA" id="ARBA00023163"/>
    </source>
</evidence>
<accession>V2T4I1</accession>
<dbReference type="Pfam" id="PF01614">
    <property type="entry name" value="IclR_C"/>
    <property type="match status" value="1"/>
</dbReference>
<feature type="domain" description="IclR-ED" evidence="5">
    <location>
        <begin position="69"/>
        <end position="236"/>
    </location>
</feature>
<dbReference type="InterPro" id="IPR036388">
    <property type="entry name" value="WH-like_DNA-bd_sf"/>
</dbReference>
<dbReference type="Gene3D" id="1.10.10.10">
    <property type="entry name" value="Winged helix-like DNA-binding domain superfamily/Winged helix DNA-binding domain"/>
    <property type="match status" value="1"/>
</dbReference>
<dbReference type="SUPFAM" id="SSF46785">
    <property type="entry name" value="Winged helix' DNA-binding domain"/>
    <property type="match status" value="1"/>
</dbReference>
<feature type="domain" description="HTH iclR-type" evidence="4">
    <location>
        <begin position="8"/>
        <end position="68"/>
    </location>
</feature>
<comment type="caution">
    <text evidence="6">The sequence shown here is derived from an EMBL/GenBank/DDBJ whole genome shotgun (WGS) entry which is preliminary data.</text>
</comment>
<dbReference type="InterPro" id="IPR014757">
    <property type="entry name" value="Tscrpt_reg_IclR_C"/>
</dbReference>
<keyword evidence="7" id="KW-1185">Reference proteome</keyword>
<dbReference type="PROSITE" id="PS51077">
    <property type="entry name" value="HTH_ICLR"/>
    <property type="match status" value="1"/>
</dbReference>
<keyword evidence="3" id="KW-0804">Transcription</keyword>
<dbReference type="PANTHER" id="PTHR30136">
    <property type="entry name" value="HELIX-TURN-HELIX TRANSCRIPTIONAL REGULATOR, ICLR FAMILY"/>
    <property type="match status" value="1"/>
</dbReference>
<dbReference type="SMART" id="SM00346">
    <property type="entry name" value="HTH_ICLR"/>
    <property type="match status" value="1"/>
</dbReference>